<proteinExistence type="predicted"/>
<keyword evidence="2" id="KW-0472">Membrane</keyword>
<feature type="domain" description="Fibronectin type-III" evidence="3">
    <location>
        <begin position="1"/>
        <end position="37"/>
    </location>
</feature>
<dbReference type="EMBL" id="JAIWYP010000016">
    <property type="protein sequence ID" value="KAH3695699.1"/>
    <property type="molecule type" value="Genomic_DNA"/>
</dbReference>
<evidence type="ECO:0000313" key="4">
    <source>
        <dbReference type="EMBL" id="KAH3695699.1"/>
    </source>
</evidence>
<keyword evidence="2" id="KW-0812">Transmembrane</keyword>
<dbReference type="CDD" id="cd00063">
    <property type="entry name" value="FN3"/>
    <property type="match status" value="1"/>
</dbReference>
<feature type="compositionally biased region" description="Polar residues" evidence="1">
    <location>
        <begin position="384"/>
        <end position="396"/>
    </location>
</feature>
<keyword evidence="5" id="KW-1185">Reference proteome</keyword>
<dbReference type="Proteomes" id="UP000828390">
    <property type="component" value="Unassembled WGS sequence"/>
</dbReference>
<evidence type="ECO:0000313" key="5">
    <source>
        <dbReference type="Proteomes" id="UP000828390"/>
    </source>
</evidence>
<sequence length="453" mass="48502">MINNLQAGAQYVVCLRAENEAGNSPYGEPISMQLNKADSTKLVVTIAVVVSCLIVLIAATIFGLCKCRERIKRFINSKRQISLTFLHTKGNDGNTNEDTDSGHCTQTGTPMLHVTLEKPEHSINAVHVSTSNGSCLSGYLKINGSSDLLYSDREPGFELVERSGGQSNHGFAVAIDENFHSADTIQDNKDTPGGCQPLDDVRAPVQSGKDNHTRSQGAGESAVNLDVVVDTGDSGSGKDNLAEELTASPALSGAATADKDSDMDSDTTSVVDSQSQYFGSEYNSCPYRNPENISLDSSAFSEICVSNSFRPEDFIDSPLISQTELELKDEMCDTFVNFGFKKEEMTQHISVVHDTHSGAIQGLSELSSIVREPPVVVGSGHSGLKSSGDSVTSYSIACTPEGGGRERKESDDSGHFSQQNANSPIPDFKIDLDPLIGKSTKIELNSNIGNTQF</sequence>
<comment type="caution">
    <text evidence="4">The sequence shown here is derived from an EMBL/GenBank/DDBJ whole genome shotgun (WGS) entry which is preliminary data.</text>
</comment>
<keyword evidence="2" id="KW-1133">Transmembrane helix</keyword>
<reference evidence="4" key="2">
    <citation type="submission" date="2020-11" db="EMBL/GenBank/DDBJ databases">
        <authorList>
            <person name="McCartney M.A."/>
            <person name="Auch B."/>
            <person name="Kono T."/>
            <person name="Mallez S."/>
            <person name="Becker A."/>
            <person name="Gohl D.M."/>
            <person name="Silverstein K.A.T."/>
            <person name="Koren S."/>
            <person name="Bechman K.B."/>
            <person name="Herman A."/>
            <person name="Abrahante J.E."/>
            <person name="Garbe J."/>
        </authorList>
    </citation>
    <scope>NUCLEOTIDE SEQUENCE</scope>
    <source>
        <strain evidence="4">Duluth1</strain>
        <tissue evidence="4">Whole animal</tissue>
    </source>
</reference>
<gene>
    <name evidence="4" type="ORF">DPMN_083157</name>
</gene>
<name>A0A9D3YBX5_DREPO</name>
<evidence type="ECO:0000256" key="2">
    <source>
        <dbReference type="SAM" id="Phobius"/>
    </source>
</evidence>
<accession>A0A9D3YBX5</accession>
<dbReference type="AlphaFoldDB" id="A0A9D3YBX5"/>
<feature type="region of interest" description="Disordered" evidence="1">
    <location>
        <begin position="379"/>
        <end position="428"/>
    </location>
</feature>
<feature type="transmembrane region" description="Helical" evidence="2">
    <location>
        <begin position="42"/>
        <end position="65"/>
    </location>
</feature>
<protein>
    <recommendedName>
        <fullName evidence="3">Fibronectin type-III domain-containing protein</fullName>
    </recommendedName>
</protein>
<dbReference type="PROSITE" id="PS50853">
    <property type="entry name" value="FN3"/>
    <property type="match status" value="1"/>
</dbReference>
<dbReference type="InterPro" id="IPR003961">
    <property type="entry name" value="FN3_dom"/>
</dbReference>
<organism evidence="4 5">
    <name type="scientific">Dreissena polymorpha</name>
    <name type="common">Zebra mussel</name>
    <name type="synonym">Mytilus polymorpha</name>
    <dbReference type="NCBI Taxonomy" id="45954"/>
    <lineage>
        <taxon>Eukaryota</taxon>
        <taxon>Metazoa</taxon>
        <taxon>Spiralia</taxon>
        <taxon>Lophotrochozoa</taxon>
        <taxon>Mollusca</taxon>
        <taxon>Bivalvia</taxon>
        <taxon>Autobranchia</taxon>
        <taxon>Heteroconchia</taxon>
        <taxon>Euheterodonta</taxon>
        <taxon>Imparidentia</taxon>
        <taxon>Neoheterodontei</taxon>
        <taxon>Myida</taxon>
        <taxon>Dreissenoidea</taxon>
        <taxon>Dreissenidae</taxon>
        <taxon>Dreissena</taxon>
    </lineage>
</organism>
<evidence type="ECO:0000256" key="1">
    <source>
        <dbReference type="SAM" id="MobiDB-lite"/>
    </source>
</evidence>
<evidence type="ECO:0000259" key="3">
    <source>
        <dbReference type="PROSITE" id="PS50853"/>
    </source>
</evidence>
<feature type="compositionally biased region" description="Basic and acidic residues" evidence="1">
    <location>
        <begin position="403"/>
        <end position="414"/>
    </location>
</feature>
<reference evidence="4" key="1">
    <citation type="journal article" date="2019" name="bioRxiv">
        <title>The Genome of the Zebra Mussel, Dreissena polymorpha: A Resource for Invasive Species Research.</title>
        <authorList>
            <person name="McCartney M.A."/>
            <person name="Auch B."/>
            <person name="Kono T."/>
            <person name="Mallez S."/>
            <person name="Zhang Y."/>
            <person name="Obille A."/>
            <person name="Becker A."/>
            <person name="Abrahante J.E."/>
            <person name="Garbe J."/>
            <person name="Badalamenti J.P."/>
            <person name="Herman A."/>
            <person name="Mangelson H."/>
            <person name="Liachko I."/>
            <person name="Sullivan S."/>
            <person name="Sone E.D."/>
            <person name="Koren S."/>
            <person name="Silverstein K.A.T."/>
            <person name="Beckman K.B."/>
            <person name="Gohl D.M."/>
        </authorList>
    </citation>
    <scope>NUCLEOTIDE SEQUENCE</scope>
    <source>
        <strain evidence="4">Duluth1</strain>
        <tissue evidence="4">Whole animal</tissue>
    </source>
</reference>
<feature type="region of interest" description="Disordered" evidence="1">
    <location>
        <begin position="183"/>
        <end position="269"/>
    </location>
</feature>